<gene>
    <name evidence="1" type="ORF">CH371_11535</name>
</gene>
<accession>A0A2M9ZAZ0</accession>
<organism evidence="1 2">
    <name type="scientific">Leptospira wolffii</name>
    <dbReference type="NCBI Taxonomy" id="409998"/>
    <lineage>
        <taxon>Bacteria</taxon>
        <taxon>Pseudomonadati</taxon>
        <taxon>Spirochaetota</taxon>
        <taxon>Spirochaetia</taxon>
        <taxon>Leptospirales</taxon>
        <taxon>Leptospiraceae</taxon>
        <taxon>Leptospira</taxon>
    </lineage>
</organism>
<dbReference type="EMBL" id="NPDT01000004">
    <property type="protein sequence ID" value="PJZ65564.1"/>
    <property type="molecule type" value="Genomic_DNA"/>
</dbReference>
<dbReference type="Proteomes" id="UP000231912">
    <property type="component" value="Unassembled WGS sequence"/>
</dbReference>
<name>A0A2M9ZAZ0_9LEPT</name>
<evidence type="ECO:0000313" key="2">
    <source>
        <dbReference type="Proteomes" id="UP000231912"/>
    </source>
</evidence>
<sequence>MELRFRAYKFTERFRLSFSVWVHLGEGEGVPTIIDGVPQLLAKDRSGFSYLWNPDVSQEESHFSAKNKDSRAPTIPENLSFWNARYKKCGH</sequence>
<protein>
    <submittedName>
        <fullName evidence="1">Uncharacterized protein</fullName>
    </submittedName>
</protein>
<comment type="caution">
    <text evidence="1">The sequence shown here is derived from an EMBL/GenBank/DDBJ whole genome shotgun (WGS) entry which is preliminary data.</text>
</comment>
<dbReference type="AlphaFoldDB" id="A0A2M9ZAZ0"/>
<reference evidence="1 2" key="1">
    <citation type="submission" date="2017-07" db="EMBL/GenBank/DDBJ databases">
        <title>Leptospira spp. isolated from tropical soils.</title>
        <authorList>
            <person name="Thibeaux R."/>
            <person name="Iraola G."/>
            <person name="Ferres I."/>
            <person name="Bierque E."/>
            <person name="Girault D."/>
            <person name="Soupe-Gilbert M.-E."/>
            <person name="Picardeau M."/>
            <person name="Goarant C."/>
        </authorList>
    </citation>
    <scope>NUCLEOTIDE SEQUENCE [LARGE SCALE GENOMIC DNA]</scope>
    <source>
        <strain evidence="1 2">FH2-C-A2</strain>
    </source>
</reference>
<evidence type="ECO:0000313" key="1">
    <source>
        <dbReference type="EMBL" id="PJZ65564.1"/>
    </source>
</evidence>
<proteinExistence type="predicted"/>